<reference evidence="3 4" key="1">
    <citation type="journal article" date="2018" name="PLoS Genet.">
        <title>Population sequencing reveals clonal diversity and ancestral inbreeding in the grapevine cultivar Chardonnay.</title>
        <authorList>
            <person name="Roach M.J."/>
            <person name="Johnson D.L."/>
            <person name="Bohlmann J."/>
            <person name="van Vuuren H.J."/>
            <person name="Jones S.J."/>
            <person name="Pretorius I.S."/>
            <person name="Schmidt S.A."/>
            <person name="Borneman A.R."/>
        </authorList>
    </citation>
    <scope>NUCLEOTIDE SEQUENCE [LARGE SCALE GENOMIC DNA]</scope>
    <source>
        <strain evidence="4">cv. Chardonnay</strain>
        <tissue evidence="3">Leaf</tissue>
    </source>
</reference>
<dbReference type="Proteomes" id="UP000288805">
    <property type="component" value="Unassembled WGS sequence"/>
</dbReference>
<evidence type="ECO:0000256" key="2">
    <source>
        <dbReference type="SAM" id="MobiDB-lite"/>
    </source>
</evidence>
<feature type="region of interest" description="Disordered" evidence="2">
    <location>
        <begin position="28"/>
        <end position="59"/>
    </location>
</feature>
<evidence type="ECO:0000256" key="1">
    <source>
        <dbReference type="ARBA" id="ARBA00010016"/>
    </source>
</evidence>
<comment type="caution">
    <text evidence="3">The sequence shown here is derived from an EMBL/GenBank/DDBJ whole genome shotgun (WGS) entry which is preliminary data.</text>
</comment>
<name>A0A438FCG5_VITVI</name>
<evidence type="ECO:0000313" key="3">
    <source>
        <dbReference type="EMBL" id="RVW57685.1"/>
    </source>
</evidence>
<dbReference type="Pfam" id="PF04484">
    <property type="entry name" value="QWRF"/>
    <property type="match status" value="1"/>
</dbReference>
<feature type="non-terminal residue" evidence="3">
    <location>
        <position position="1"/>
    </location>
</feature>
<feature type="compositionally biased region" description="Low complexity" evidence="2">
    <location>
        <begin position="39"/>
        <end position="51"/>
    </location>
</feature>
<dbReference type="PANTHER" id="PTHR31807">
    <property type="entry name" value="AUGMIN FAMILY MEMBER"/>
    <property type="match status" value="1"/>
</dbReference>
<proteinExistence type="inferred from homology"/>
<organism evidence="3 4">
    <name type="scientific">Vitis vinifera</name>
    <name type="common">Grape</name>
    <dbReference type="NCBI Taxonomy" id="29760"/>
    <lineage>
        <taxon>Eukaryota</taxon>
        <taxon>Viridiplantae</taxon>
        <taxon>Streptophyta</taxon>
        <taxon>Embryophyta</taxon>
        <taxon>Tracheophyta</taxon>
        <taxon>Spermatophyta</taxon>
        <taxon>Magnoliopsida</taxon>
        <taxon>eudicotyledons</taxon>
        <taxon>Gunneridae</taxon>
        <taxon>Pentapetalae</taxon>
        <taxon>rosids</taxon>
        <taxon>Vitales</taxon>
        <taxon>Vitaceae</taxon>
        <taxon>Viteae</taxon>
        <taxon>Vitis</taxon>
    </lineage>
</organism>
<feature type="region of interest" description="Disordered" evidence="2">
    <location>
        <begin position="90"/>
        <end position="135"/>
    </location>
</feature>
<comment type="similarity">
    <text evidence="1">Belongs to the QWRF family.</text>
</comment>
<dbReference type="PANTHER" id="PTHR31807:SF52">
    <property type="entry name" value="QWRF FAMILY PROTEIN"/>
    <property type="match status" value="1"/>
</dbReference>
<dbReference type="EMBL" id="QGNW01001046">
    <property type="protein sequence ID" value="RVW57685.1"/>
    <property type="molecule type" value="Genomic_DNA"/>
</dbReference>
<gene>
    <name evidence="3" type="primary">SCO3_1</name>
    <name evidence="3" type="ORF">CK203_117393</name>
</gene>
<evidence type="ECO:0000313" key="4">
    <source>
        <dbReference type="Proteomes" id="UP000288805"/>
    </source>
</evidence>
<protein>
    <submittedName>
        <fullName evidence="3">Protein snowy cotyledon 3</fullName>
    </submittedName>
</protein>
<dbReference type="InterPro" id="IPR007573">
    <property type="entry name" value="QWRF"/>
</dbReference>
<accession>A0A438FCG5</accession>
<dbReference type="AlphaFoldDB" id="A0A438FCG5"/>
<sequence>DGRLNLDSGNAELGKANELVNANSVVGSTVTSDPAASDTESVSSGSTSGAQESGGGGVVAPYTRAQLTTVKEQWIENTAVPSKLIAPKKLLTDSPMSSPRGILPSRGQSPLRGPVRPASPSKLVTTSTYSPLRGMPSPTRVRAVVGSLNGNLSNNPSILSFAADVRRGKVGENRMVDAHLLRLLHNRYLQWRFINARADASLLVQRMNAELTQYHLEHTVVLISVCDDGSYVDLRDSVRDKRKMLQLMRQKLKLTTILKGQIMYLDEWAPMDRDHSNSLSGAIEALKASTLRLPVVSGARADIQNLKDAICSAVDVMQAMASSICSLLSKVISFFF</sequence>